<name>A0A1G8JD06_9BACI</name>
<keyword evidence="2" id="KW-1185">Reference proteome</keyword>
<dbReference type="InterPro" id="IPR036388">
    <property type="entry name" value="WH-like_DNA-bd_sf"/>
</dbReference>
<dbReference type="STRING" id="930129.SAMN05216352_106133"/>
<sequence>MKRSTVHYEAAKKHVSFTTIEEMNNHVIEHIKSVKMNHTEKYILTILAQHSLKYPGVSWIKVKNIAAHVKKSERMTNYALSSLEKKNVIKRIPVMRDKTGGNSSNLIVILQAAMSGRSDFRPSFSERSASENSDIPMVLELDLDKESFSFKKRFKQDNKIYKSEDHLYKLFQHIWKDKQVCYGSAYMNKVVEALIKEYEKIEFAKRQLEKRRQSKRVQVPDYDWLNKIDYTNFEERTSWLG</sequence>
<dbReference type="SUPFAM" id="SSF46785">
    <property type="entry name" value="Winged helix' DNA-binding domain"/>
    <property type="match status" value="1"/>
</dbReference>
<dbReference type="AlphaFoldDB" id="A0A1G8JD06"/>
<reference evidence="1 2" key="1">
    <citation type="submission" date="2016-10" db="EMBL/GenBank/DDBJ databases">
        <authorList>
            <person name="de Groot N.N."/>
        </authorList>
    </citation>
    <scope>NUCLEOTIDE SEQUENCE [LARGE SCALE GENOMIC DNA]</scope>
    <source>
        <strain evidence="2">P4B,CCM 7963,CECT 7998,DSM 25260,IBRC-M 10614,KCTC 13821</strain>
    </source>
</reference>
<protein>
    <recommendedName>
        <fullName evidence="3">Helix-turn-helix domain-containing protein</fullName>
    </recommendedName>
</protein>
<proteinExistence type="predicted"/>
<dbReference type="RefSeq" id="WP_091585063.1">
    <property type="nucleotide sequence ID" value="NZ_FNDU01000006.1"/>
</dbReference>
<dbReference type="InterPro" id="IPR036390">
    <property type="entry name" value="WH_DNA-bd_sf"/>
</dbReference>
<dbReference type="OrthoDB" id="2697418at2"/>
<dbReference type="Proteomes" id="UP000199017">
    <property type="component" value="Unassembled WGS sequence"/>
</dbReference>
<evidence type="ECO:0000313" key="1">
    <source>
        <dbReference type="EMBL" id="SDI28520.1"/>
    </source>
</evidence>
<organism evidence="1 2">
    <name type="scientific">Alteribacillus bidgolensis</name>
    <dbReference type="NCBI Taxonomy" id="930129"/>
    <lineage>
        <taxon>Bacteria</taxon>
        <taxon>Bacillati</taxon>
        <taxon>Bacillota</taxon>
        <taxon>Bacilli</taxon>
        <taxon>Bacillales</taxon>
        <taxon>Bacillaceae</taxon>
        <taxon>Alteribacillus</taxon>
    </lineage>
</organism>
<evidence type="ECO:0008006" key="3">
    <source>
        <dbReference type="Google" id="ProtNLM"/>
    </source>
</evidence>
<gene>
    <name evidence="1" type="ORF">SAMN05216352_106133</name>
</gene>
<evidence type="ECO:0000313" key="2">
    <source>
        <dbReference type="Proteomes" id="UP000199017"/>
    </source>
</evidence>
<accession>A0A1G8JD06</accession>
<dbReference type="Gene3D" id="1.10.10.10">
    <property type="entry name" value="Winged helix-like DNA-binding domain superfamily/Winged helix DNA-binding domain"/>
    <property type="match status" value="1"/>
</dbReference>
<dbReference type="EMBL" id="FNDU01000006">
    <property type="protein sequence ID" value="SDI28520.1"/>
    <property type="molecule type" value="Genomic_DNA"/>
</dbReference>